<proteinExistence type="predicted"/>
<name>B8GGG5_METPE</name>
<feature type="domain" description="5'-Nucleotidase C-terminal" evidence="6">
    <location>
        <begin position="394"/>
        <end position="543"/>
    </location>
</feature>
<dbReference type="InterPro" id="IPR036907">
    <property type="entry name" value="5'-Nucleotdase_C_sf"/>
</dbReference>
<dbReference type="Gene3D" id="3.60.21.10">
    <property type="match status" value="1"/>
</dbReference>
<dbReference type="GO" id="GO:0009166">
    <property type="term" value="P:nucleotide catabolic process"/>
    <property type="evidence" value="ECO:0007669"/>
    <property type="project" value="InterPro"/>
</dbReference>
<dbReference type="EMBL" id="CP001338">
    <property type="protein sequence ID" value="ACL16220.1"/>
    <property type="molecule type" value="Genomic_DNA"/>
</dbReference>
<keyword evidence="8" id="KW-1185">Reference proteome</keyword>
<keyword evidence="4" id="KW-0812">Transmembrane</keyword>
<dbReference type="InterPro" id="IPR008334">
    <property type="entry name" value="5'-Nucleotdase_C"/>
</dbReference>
<dbReference type="Proteomes" id="UP000002457">
    <property type="component" value="Chromosome"/>
</dbReference>
<dbReference type="Gene3D" id="3.90.780.10">
    <property type="entry name" value="5'-Nucleotidase, C-terminal domain"/>
    <property type="match status" value="1"/>
</dbReference>
<dbReference type="GeneID" id="7272350"/>
<keyword evidence="4" id="KW-0472">Membrane</keyword>
<dbReference type="SUPFAM" id="SSF55816">
    <property type="entry name" value="5'-nucleotidase (syn. UDP-sugar hydrolase), C-terminal domain"/>
    <property type="match status" value="1"/>
</dbReference>
<dbReference type="AlphaFoldDB" id="B8GGG5"/>
<keyword evidence="2" id="KW-0964">Secreted</keyword>
<evidence type="ECO:0000313" key="7">
    <source>
        <dbReference type="EMBL" id="ACL16220.1"/>
    </source>
</evidence>
<dbReference type="GO" id="GO:0008768">
    <property type="term" value="F:UDP-sugar diphosphatase activity"/>
    <property type="evidence" value="ECO:0007669"/>
    <property type="project" value="TreeGrafter"/>
</dbReference>
<dbReference type="eggNOG" id="arCOG02832">
    <property type="taxonomic scope" value="Archaea"/>
</dbReference>
<reference evidence="7 8" key="1">
    <citation type="journal article" date="2015" name="Genome Announc.">
        <title>Complete Genome Sequence of Methanosphaerula palustris E1-9CT, a Hydrogenotrophic Methanogen Isolated from a Minerotrophic Fen Peatland.</title>
        <authorList>
            <person name="Cadillo-Quiroz H."/>
            <person name="Browne P."/>
            <person name="Kyrpides N."/>
            <person name="Woyke T."/>
            <person name="Goodwin L."/>
            <person name="Detter C."/>
            <person name="Yavitt J.B."/>
            <person name="Zinder S.H."/>
        </authorList>
    </citation>
    <scope>NUCLEOTIDE SEQUENCE [LARGE SCALE GENOMIC DNA]</scope>
    <source>
        <strain evidence="8">ATCC BAA-1556 / DSM 19958 / E1-9c</strain>
    </source>
</reference>
<evidence type="ECO:0000313" key="8">
    <source>
        <dbReference type="Proteomes" id="UP000002457"/>
    </source>
</evidence>
<dbReference type="GO" id="GO:0008253">
    <property type="term" value="F:5'-nucleotidase activity"/>
    <property type="evidence" value="ECO:0007669"/>
    <property type="project" value="TreeGrafter"/>
</dbReference>
<protein>
    <submittedName>
        <fullName evidence="7">5'-Nucleotidase domain protein</fullName>
    </submittedName>
</protein>
<dbReference type="InterPro" id="IPR004843">
    <property type="entry name" value="Calcineurin-like_PHP"/>
</dbReference>
<dbReference type="Pfam" id="PF00149">
    <property type="entry name" value="Metallophos"/>
    <property type="match status" value="1"/>
</dbReference>
<evidence type="ECO:0000259" key="6">
    <source>
        <dbReference type="Pfam" id="PF02872"/>
    </source>
</evidence>
<keyword evidence="4" id="KW-1133">Transmembrane helix</keyword>
<evidence type="ECO:0000256" key="2">
    <source>
        <dbReference type="ARBA" id="ARBA00022525"/>
    </source>
</evidence>
<organism evidence="7 8">
    <name type="scientific">Methanosphaerula palustris (strain ATCC BAA-1556 / DSM 19958 / E1-9c)</name>
    <dbReference type="NCBI Taxonomy" id="521011"/>
    <lineage>
        <taxon>Archaea</taxon>
        <taxon>Methanobacteriati</taxon>
        <taxon>Methanobacteriota</taxon>
        <taxon>Stenosarchaea group</taxon>
        <taxon>Methanomicrobia</taxon>
        <taxon>Methanomicrobiales</taxon>
        <taxon>Methanoregulaceae</taxon>
        <taxon>Methanosphaerula</taxon>
    </lineage>
</organism>
<evidence type="ECO:0000256" key="3">
    <source>
        <dbReference type="ARBA" id="ARBA00022729"/>
    </source>
</evidence>
<dbReference type="FunFam" id="3.90.780.10:FF:000004">
    <property type="entry name" value="UDP-sugar hydrolase, putative"/>
    <property type="match status" value="1"/>
</dbReference>
<feature type="domain" description="Calcineurin-like phosphoesterase" evidence="5">
    <location>
        <begin position="53"/>
        <end position="311"/>
    </location>
</feature>
<dbReference type="InterPro" id="IPR029052">
    <property type="entry name" value="Metallo-depent_PP-like"/>
</dbReference>
<dbReference type="Pfam" id="PF02872">
    <property type="entry name" value="5_nucleotid_C"/>
    <property type="match status" value="1"/>
</dbReference>
<dbReference type="InterPro" id="IPR006179">
    <property type="entry name" value="5_nucleotidase/apyrase"/>
</dbReference>
<evidence type="ECO:0000259" key="5">
    <source>
        <dbReference type="Pfam" id="PF00149"/>
    </source>
</evidence>
<sequence precursor="true">MTPEPRQNTIPNSLQFLIGLCILGLLILTPILLAGHPAGPVTTPQTSATVHVKILAVNDFHGQLPPGQKLNKRQAGSAPVLASYLNATMASEKADGTIIALPGDIIGASPPESGLLLDEPTMLFFDSLAGQNSTGTPLSAIHNSTIVATLGNHEFDKGTSELMRMIGGGDGTSNITHLVDPYPASNSTYVSANVVWKANNTTVLPPYTIKNVSGVPIAFIGADTMNTPLVQKADAIKDVTFLDEADSINRYIPEIQQQGVHAIVVLLHEGGNQTPYDGPTQANGTVTGRVAEIIPRLDSDVDVVLSGHTHEFTNAYLKNAGGNQVLVTQAYMYSTGFADVDLTIDRTGREITNKSARIVPVYADQSPGTSPDPATAAFLADDEKTIAPIVNRTIGEAAENITRDQNPAGESALGDLIADEFRNSMKADVGFVSAGSIRADLTRGTITWGNLYSVQPFADTVVSMTMTGDQIRQILEEQWQEPLPPHNLMVSGLVYSYDAARPAGSRVTNVTVHDLPLDLNATYTVATDDFLATGGDGYTTFTEGKNVTFGQEDIDALTDYIGSLPQPVNRTVDGRIQRVA</sequence>
<dbReference type="GO" id="GO:0005576">
    <property type="term" value="C:extracellular region"/>
    <property type="evidence" value="ECO:0007669"/>
    <property type="project" value="UniProtKB-SubCell"/>
</dbReference>
<evidence type="ECO:0000256" key="4">
    <source>
        <dbReference type="SAM" id="Phobius"/>
    </source>
</evidence>
<dbReference type="PANTHER" id="PTHR11575:SF24">
    <property type="entry name" value="5'-NUCLEOTIDASE"/>
    <property type="match status" value="1"/>
</dbReference>
<accession>B8GGG5</accession>
<dbReference type="RefSeq" id="WP_012617539.1">
    <property type="nucleotide sequence ID" value="NC_011832.1"/>
</dbReference>
<dbReference type="OrthoDB" id="21342at2157"/>
<dbReference type="HOGENOM" id="CLU_005854_7_3_2"/>
<dbReference type="KEGG" id="mpl:Mpal_0860"/>
<dbReference type="SUPFAM" id="SSF56300">
    <property type="entry name" value="Metallo-dependent phosphatases"/>
    <property type="match status" value="1"/>
</dbReference>
<dbReference type="PANTHER" id="PTHR11575">
    <property type="entry name" value="5'-NUCLEOTIDASE-RELATED"/>
    <property type="match status" value="1"/>
</dbReference>
<keyword evidence="3" id="KW-0732">Signal</keyword>
<feature type="transmembrane region" description="Helical" evidence="4">
    <location>
        <begin position="12"/>
        <end position="33"/>
    </location>
</feature>
<comment type="subcellular location">
    <subcellularLocation>
        <location evidence="1">Secreted</location>
    </subcellularLocation>
</comment>
<dbReference type="PRINTS" id="PR01607">
    <property type="entry name" value="APYRASEFAMLY"/>
</dbReference>
<evidence type="ECO:0000256" key="1">
    <source>
        <dbReference type="ARBA" id="ARBA00004613"/>
    </source>
</evidence>
<dbReference type="STRING" id="521011.Mpal_0860"/>
<gene>
    <name evidence="7" type="ordered locus">Mpal_0860</name>
</gene>